<dbReference type="Pfam" id="PF07279">
    <property type="entry name" value="DUF1442"/>
    <property type="match status" value="1"/>
</dbReference>
<comment type="caution">
    <text evidence="1">The sequence shown here is derived from an EMBL/GenBank/DDBJ whole genome shotgun (WGS) entry which is preliminary data.</text>
</comment>
<organism evidence="1 2">
    <name type="scientific">Arachis hypogaea</name>
    <name type="common">Peanut</name>
    <dbReference type="NCBI Taxonomy" id="3818"/>
    <lineage>
        <taxon>Eukaryota</taxon>
        <taxon>Viridiplantae</taxon>
        <taxon>Streptophyta</taxon>
        <taxon>Embryophyta</taxon>
        <taxon>Tracheophyta</taxon>
        <taxon>Spermatophyta</taxon>
        <taxon>Magnoliopsida</taxon>
        <taxon>eudicotyledons</taxon>
        <taxon>Gunneridae</taxon>
        <taxon>Pentapetalae</taxon>
        <taxon>rosids</taxon>
        <taxon>fabids</taxon>
        <taxon>Fabales</taxon>
        <taxon>Fabaceae</taxon>
        <taxon>Papilionoideae</taxon>
        <taxon>50 kb inversion clade</taxon>
        <taxon>dalbergioids sensu lato</taxon>
        <taxon>Dalbergieae</taxon>
        <taxon>Pterocarpus clade</taxon>
        <taxon>Arachis</taxon>
    </lineage>
</organism>
<gene>
    <name evidence="1" type="ORF">Ahy_B01g054334</name>
</gene>
<evidence type="ECO:0000313" key="1">
    <source>
        <dbReference type="EMBL" id="RYR29811.1"/>
    </source>
</evidence>
<keyword evidence="2" id="KW-1185">Reference proteome</keyword>
<sequence>MDLCHVDSYSVLVHVLYQIQESDKARKKFSNAKSLSSSQCFGDQNKAVDVAAQATLSKVLRLAKLSNNGAVLLCKNTDFSFSSLKWRNILGGHGSSSGICGKGSQGLDEDIFLWDKDLGV</sequence>
<proteinExistence type="predicted"/>
<dbReference type="EMBL" id="SDMP01000011">
    <property type="protein sequence ID" value="RYR29811.1"/>
    <property type="molecule type" value="Genomic_DNA"/>
</dbReference>
<dbReference type="Proteomes" id="UP000289738">
    <property type="component" value="Chromosome B01"/>
</dbReference>
<reference evidence="1 2" key="1">
    <citation type="submission" date="2019-01" db="EMBL/GenBank/DDBJ databases">
        <title>Sequencing of cultivated peanut Arachis hypogaea provides insights into genome evolution and oil improvement.</title>
        <authorList>
            <person name="Chen X."/>
        </authorList>
    </citation>
    <scope>NUCLEOTIDE SEQUENCE [LARGE SCALE GENOMIC DNA]</scope>
    <source>
        <strain evidence="2">cv. Fuhuasheng</strain>
        <tissue evidence="1">Leaves</tissue>
    </source>
</reference>
<name>A0A445ATS3_ARAHY</name>
<protein>
    <submittedName>
        <fullName evidence="1">Uncharacterized protein</fullName>
    </submittedName>
</protein>
<accession>A0A445ATS3</accession>
<dbReference type="AlphaFoldDB" id="A0A445ATS3"/>
<evidence type="ECO:0000313" key="2">
    <source>
        <dbReference type="Proteomes" id="UP000289738"/>
    </source>
</evidence>
<dbReference type="InterPro" id="IPR009902">
    <property type="entry name" value="DUF1442"/>
</dbReference>
<dbReference type="STRING" id="3818.A0A445ATS3"/>